<gene>
    <name evidence="1" type="ORF">IE077_000525</name>
</gene>
<accession>A0ABQ7J3Z4</accession>
<organism evidence="1 2">
    <name type="scientific">Cardiosporidium cionae</name>
    <dbReference type="NCBI Taxonomy" id="476202"/>
    <lineage>
        <taxon>Eukaryota</taxon>
        <taxon>Sar</taxon>
        <taxon>Alveolata</taxon>
        <taxon>Apicomplexa</taxon>
        <taxon>Aconoidasida</taxon>
        <taxon>Nephromycida</taxon>
        <taxon>Cardiosporidium</taxon>
    </lineage>
</organism>
<dbReference type="Proteomes" id="UP000823046">
    <property type="component" value="Unassembled WGS sequence"/>
</dbReference>
<protein>
    <submittedName>
        <fullName evidence="1">Uncharacterized protein</fullName>
    </submittedName>
</protein>
<keyword evidence="2" id="KW-1185">Reference proteome</keyword>
<dbReference type="EMBL" id="JADAQX010001705">
    <property type="protein sequence ID" value="KAF8817736.1"/>
    <property type="molecule type" value="Genomic_DNA"/>
</dbReference>
<comment type="caution">
    <text evidence="1">The sequence shown here is derived from an EMBL/GenBank/DDBJ whole genome shotgun (WGS) entry which is preliminary data.</text>
</comment>
<sequence length="226" mass="25081">MPSIEISAYLLRFCSHMLTSHASKENSCGWSAFLSFYQLFIERLVVLIEARHPTLSSSSPLSLAFLLMDVETLPTEPALLKSHLHRMKSQQTAIQSLVESMTLLKEGIPPLRSVINSTRIAYLAAAIQSLSLEAARDTVEAEMGMPATEDEEAPPIECSLPLEAVLEVKEEIPFLASSKPNFLLRFLEYLSRIVERIQSAALRAPPSMQLSLDTVDFFSTLSEAPE</sequence>
<reference evidence="1 2" key="1">
    <citation type="journal article" date="2020" name="bioRxiv">
        <title>Metabolic contributions of an alphaproteobacterial endosymbiont in the apicomplexan Cardiosporidium cionae.</title>
        <authorList>
            <person name="Hunter E.S."/>
            <person name="Paight C.J."/>
            <person name="Lane C.E."/>
        </authorList>
    </citation>
    <scope>NUCLEOTIDE SEQUENCE [LARGE SCALE GENOMIC DNA]</scope>
    <source>
        <strain evidence="1">ESH_2018</strain>
    </source>
</reference>
<evidence type="ECO:0000313" key="2">
    <source>
        <dbReference type="Proteomes" id="UP000823046"/>
    </source>
</evidence>
<feature type="non-terminal residue" evidence="1">
    <location>
        <position position="226"/>
    </location>
</feature>
<proteinExistence type="predicted"/>
<evidence type="ECO:0000313" key="1">
    <source>
        <dbReference type="EMBL" id="KAF8817736.1"/>
    </source>
</evidence>
<name>A0ABQ7J3Z4_9APIC</name>